<accession>A0A6A5HM57</accession>
<evidence type="ECO:0000313" key="2">
    <source>
        <dbReference type="Proteomes" id="UP000483820"/>
    </source>
</evidence>
<organism evidence="1 2">
    <name type="scientific">Caenorhabditis remanei</name>
    <name type="common">Caenorhabditis vulgaris</name>
    <dbReference type="NCBI Taxonomy" id="31234"/>
    <lineage>
        <taxon>Eukaryota</taxon>
        <taxon>Metazoa</taxon>
        <taxon>Ecdysozoa</taxon>
        <taxon>Nematoda</taxon>
        <taxon>Chromadorea</taxon>
        <taxon>Rhabditida</taxon>
        <taxon>Rhabditina</taxon>
        <taxon>Rhabditomorpha</taxon>
        <taxon>Rhabditoidea</taxon>
        <taxon>Rhabditidae</taxon>
        <taxon>Peloderinae</taxon>
        <taxon>Caenorhabditis</taxon>
    </lineage>
</organism>
<reference evidence="1 2" key="1">
    <citation type="submission" date="2019-12" db="EMBL/GenBank/DDBJ databases">
        <title>Chromosome-level assembly of the Caenorhabditis remanei genome.</title>
        <authorList>
            <person name="Teterina A.A."/>
            <person name="Willis J.H."/>
            <person name="Phillips P.C."/>
        </authorList>
    </citation>
    <scope>NUCLEOTIDE SEQUENCE [LARGE SCALE GENOMIC DNA]</scope>
    <source>
        <strain evidence="1 2">PX506</strain>
        <tissue evidence="1">Whole organism</tissue>
    </source>
</reference>
<dbReference type="GeneID" id="78773015"/>
<gene>
    <name evidence="1" type="ORF">GCK72_000043</name>
</gene>
<dbReference type="CTD" id="78773015"/>
<dbReference type="AlphaFoldDB" id="A0A6A5HM57"/>
<dbReference type="KEGG" id="crq:GCK72_000043"/>
<evidence type="ECO:0000313" key="1">
    <source>
        <dbReference type="EMBL" id="KAF1768231.1"/>
    </source>
</evidence>
<comment type="caution">
    <text evidence="1">The sequence shown here is derived from an EMBL/GenBank/DDBJ whole genome shotgun (WGS) entry which is preliminary data.</text>
</comment>
<dbReference type="EMBL" id="WUAV01000001">
    <property type="protein sequence ID" value="KAF1768231.1"/>
    <property type="molecule type" value="Genomic_DNA"/>
</dbReference>
<dbReference type="RefSeq" id="XP_053590880.1">
    <property type="nucleotide sequence ID" value="XM_053722235.1"/>
</dbReference>
<sequence>MKFVDLFESSGELWHCLEQIGLESDIGDLEDWCVWILVDGDDRLRILHSSQMLNGSRDSDSDVQLLETKNFEKKRRKTNLSPAPQSFQSVQLAYHSAHSLHQQQHEMLRLLLRAYRRARRSA</sequence>
<proteinExistence type="predicted"/>
<protein>
    <submittedName>
        <fullName evidence="1">Uncharacterized protein</fullName>
    </submittedName>
</protein>
<dbReference type="Proteomes" id="UP000483820">
    <property type="component" value="Chromosome I"/>
</dbReference>
<name>A0A6A5HM57_CAERE</name>